<dbReference type="CDD" id="cd06558">
    <property type="entry name" value="crotonase-like"/>
    <property type="match status" value="1"/>
</dbReference>
<proteinExistence type="predicted"/>
<evidence type="ECO:0000256" key="2">
    <source>
        <dbReference type="ARBA" id="ARBA00023140"/>
    </source>
</evidence>
<dbReference type="Pfam" id="PF00378">
    <property type="entry name" value="ECH_1"/>
    <property type="match status" value="1"/>
</dbReference>
<dbReference type="SUPFAM" id="SSF52096">
    <property type="entry name" value="ClpP/crotonase"/>
    <property type="match status" value="1"/>
</dbReference>
<dbReference type="PANTHER" id="PTHR43684">
    <property type="match status" value="1"/>
</dbReference>
<evidence type="ECO:0000313" key="4">
    <source>
        <dbReference type="EMBL" id="MCL2914403.1"/>
    </source>
</evidence>
<evidence type="ECO:0000256" key="3">
    <source>
        <dbReference type="ARBA" id="ARBA00023235"/>
    </source>
</evidence>
<accession>A0ABT0N7I7</accession>
<protein>
    <submittedName>
        <fullName evidence="4">Enoyl-CoA hydratase</fullName>
    </submittedName>
</protein>
<keyword evidence="5" id="KW-1185">Reference proteome</keyword>
<keyword evidence="2" id="KW-0576">Peroxisome</keyword>
<keyword evidence="3" id="KW-0413">Isomerase</keyword>
<dbReference type="PANTHER" id="PTHR43684:SF1">
    <property type="entry name" value="ENOYL-COA DELTA ISOMERASE 2"/>
    <property type="match status" value="1"/>
</dbReference>
<dbReference type="InterPro" id="IPR029045">
    <property type="entry name" value="ClpP/crotonase-like_dom_sf"/>
</dbReference>
<comment type="subcellular location">
    <subcellularLocation>
        <location evidence="1">Peroxisome</location>
    </subcellularLocation>
</comment>
<dbReference type="InterPro" id="IPR051053">
    <property type="entry name" value="ECH/Chromodomain_protein"/>
</dbReference>
<evidence type="ECO:0000313" key="5">
    <source>
        <dbReference type="Proteomes" id="UP001202831"/>
    </source>
</evidence>
<comment type="caution">
    <text evidence="4">The sequence shown here is derived from an EMBL/GenBank/DDBJ whole genome shotgun (WGS) entry which is preliminary data.</text>
</comment>
<name>A0ABT0N7I7_9GAMM</name>
<evidence type="ECO:0000256" key="1">
    <source>
        <dbReference type="ARBA" id="ARBA00004275"/>
    </source>
</evidence>
<reference evidence="4 5" key="1">
    <citation type="submission" date="2022-01" db="EMBL/GenBank/DDBJ databases">
        <title>Whole genome-based taxonomy of the Shewanellaceae.</title>
        <authorList>
            <person name="Martin-Rodriguez A.J."/>
        </authorList>
    </citation>
    <scope>NUCLEOTIDE SEQUENCE [LARGE SCALE GENOMIC DNA]</scope>
    <source>
        <strain evidence="4 5">DSM 21332</strain>
    </source>
</reference>
<dbReference type="Proteomes" id="UP001202831">
    <property type="component" value="Unassembled WGS sequence"/>
</dbReference>
<dbReference type="Gene3D" id="3.90.226.10">
    <property type="entry name" value="2-enoyl-CoA Hydratase, Chain A, domain 1"/>
    <property type="match status" value="1"/>
</dbReference>
<gene>
    <name evidence="4" type="ORF">L2725_11575</name>
</gene>
<dbReference type="InterPro" id="IPR001753">
    <property type="entry name" value="Enoyl-CoA_hydra/iso"/>
</dbReference>
<organism evidence="4 5">
    <name type="scientific">Shewanella corallii</name>
    <dbReference type="NCBI Taxonomy" id="560080"/>
    <lineage>
        <taxon>Bacteria</taxon>
        <taxon>Pseudomonadati</taxon>
        <taxon>Pseudomonadota</taxon>
        <taxon>Gammaproteobacteria</taxon>
        <taxon>Alteromonadales</taxon>
        <taxon>Shewanellaceae</taxon>
        <taxon>Shewanella</taxon>
    </lineage>
</organism>
<dbReference type="RefSeq" id="WP_249249101.1">
    <property type="nucleotide sequence ID" value="NZ_JAKIKT010000004.1"/>
</dbReference>
<dbReference type="EMBL" id="JAKIKT010000004">
    <property type="protein sequence ID" value="MCL2914403.1"/>
    <property type="molecule type" value="Genomic_DNA"/>
</dbReference>
<sequence>MSNIEVKDDKGVRIIRFNRPDKRNALTLDMYRQLTEYLIEGEADNGIRAFLICGENHCFTSGNDIKDFLSNGELGATHPAVRFLFCLLELKKPMVAAVSGAAVGIGTTLLLHCDLVYADESAQFQLPFVNLALVPEAGASMLLPQLVGYQKAAELLLLGEPFDANTAKQLGMINGVIGQRELFEHALAVSLKLADKPASAVQLTKKLMKVNRNKLQHQMYLELEHFSSQLKSEEARERFQAFLGKSQ</sequence>